<protein>
    <recommendedName>
        <fullName evidence="4">6-phosphofructo-2-kinase domain-containing protein</fullName>
    </recommendedName>
</protein>
<dbReference type="GO" id="GO:0004331">
    <property type="term" value="F:fructose-2,6-bisphosphate 2-phosphatase activity"/>
    <property type="evidence" value="ECO:0007669"/>
    <property type="project" value="TreeGrafter"/>
</dbReference>
<dbReference type="SUPFAM" id="SSF52540">
    <property type="entry name" value="P-loop containing nucleoside triphosphate hydrolases"/>
    <property type="match status" value="1"/>
</dbReference>
<dbReference type="Pfam" id="PF00300">
    <property type="entry name" value="His_Phos_1"/>
    <property type="match status" value="1"/>
</dbReference>
<dbReference type="InterPro" id="IPR029033">
    <property type="entry name" value="His_PPase_superfam"/>
</dbReference>
<dbReference type="PANTHER" id="PTHR10606:SF49">
    <property type="entry name" value="6-PHOSPHOFRUCTO-2-KINASE DOMAIN-CONTAINING PROTEIN"/>
    <property type="match status" value="1"/>
</dbReference>
<dbReference type="GO" id="GO:0005524">
    <property type="term" value="F:ATP binding"/>
    <property type="evidence" value="ECO:0007669"/>
    <property type="project" value="UniProtKB-KW"/>
</dbReference>
<evidence type="ECO:0000313" key="6">
    <source>
        <dbReference type="Proteomes" id="UP001165122"/>
    </source>
</evidence>
<dbReference type="GO" id="GO:0006003">
    <property type="term" value="P:fructose 2,6-bisphosphate metabolic process"/>
    <property type="evidence" value="ECO:0007669"/>
    <property type="project" value="InterPro"/>
</dbReference>
<dbReference type="Proteomes" id="UP001165122">
    <property type="component" value="Unassembled WGS sequence"/>
</dbReference>
<gene>
    <name evidence="5" type="ORF">TrLO_g167</name>
</gene>
<dbReference type="Gene3D" id="3.40.50.1240">
    <property type="entry name" value="Phosphoglycerate mutase-like"/>
    <property type="match status" value="1"/>
</dbReference>
<dbReference type="SUPFAM" id="SSF53254">
    <property type="entry name" value="Phosphoglycerate mutase-like"/>
    <property type="match status" value="1"/>
</dbReference>
<dbReference type="EMBL" id="BRXW01000425">
    <property type="protein sequence ID" value="GMH53387.1"/>
    <property type="molecule type" value="Genomic_DNA"/>
</dbReference>
<comment type="caution">
    <text evidence="5">The sequence shown here is derived from an EMBL/GenBank/DDBJ whole genome shotgun (WGS) entry which is preliminary data.</text>
</comment>
<feature type="domain" description="6-phosphofructo-2-kinase" evidence="4">
    <location>
        <begin position="5"/>
        <end position="221"/>
    </location>
</feature>
<sequence>MPTPQSDSKLVLIMVGLPARGKSYISHKVLSYFRWQGVRADIFNVGKFRRKMMQNEPKQAAEFFASDNRGGASKREELAMAVLDELIKWSCEDSEPSIVIFDATNTTNARRNAVVARLMTATPSLYPIFVESICDSEEVLEKNLLQKIRNSPDYESMSEEDALNDLKERIKNYERVYEPLEDDSLSYIKLINLHAKVICNLVHGALAHQIVNLLMSVHIQPRPIWLTRPGTVVKATHPSAPATAPLDVASLRRGSGLLFKVTDVAPLDEKGRDYAKKLSSFIRDRANGKDVKVHCSTLGRSNETVKDFCNDHSAQSSKIVLWSALNNLDTGICHGMTPSQIQSSMPTEFEEFMKNPFTYRVPNGESYSDLVKRLDPFVLHMERTTDPMLVVSHMSVLQVLMGYFCDKTWSEIAKARFPPGVVVQLTPSHYGWKEEVFKLDDDEDSAGLTPLKGGWAGGDDGRKHYG</sequence>
<keyword evidence="2" id="KW-0067">ATP-binding</keyword>
<dbReference type="PANTHER" id="PTHR10606">
    <property type="entry name" value="6-PHOSPHOFRUCTO-2-KINASE/FRUCTOSE-2,6-BISPHOSPHATASE"/>
    <property type="match status" value="1"/>
</dbReference>
<dbReference type="InterPro" id="IPR013079">
    <property type="entry name" value="6Phosfructo_kin"/>
</dbReference>
<dbReference type="OrthoDB" id="267323at2759"/>
<dbReference type="GO" id="GO:0006000">
    <property type="term" value="P:fructose metabolic process"/>
    <property type="evidence" value="ECO:0007669"/>
    <property type="project" value="InterPro"/>
</dbReference>
<dbReference type="Gene3D" id="3.40.50.300">
    <property type="entry name" value="P-loop containing nucleotide triphosphate hydrolases"/>
    <property type="match status" value="1"/>
</dbReference>
<dbReference type="InterPro" id="IPR003094">
    <property type="entry name" value="6Pfruct_kin"/>
</dbReference>
<accession>A0A9W7DSP5</accession>
<dbReference type="AlphaFoldDB" id="A0A9W7DSP5"/>
<feature type="coiled-coil region" evidence="3">
    <location>
        <begin position="156"/>
        <end position="183"/>
    </location>
</feature>
<name>A0A9W7DSP5_9STRA</name>
<evidence type="ECO:0000259" key="4">
    <source>
        <dbReference type="Pfam" id="PF01591"/>
    </source>
</evidence>
<reference evidence="6" key="1">
    <citation type="journal article" date="2023" name="Commun. Biol.">
        <title>Genome analysis of Parmales, the sister group of diatoms, reveals the evolutionary specialization of diatoms from phago-mixotrophs to photoautotrophs.</title>
        <authorList>
            <person name="Ban H."/>
            <person name="Sato S."/>
            <person name="Yoshikawa S."/>
            <person name="Yamada K."/>
            <person name="Nakamura Y."/>
            <person name="Ichinomiya M."/>
            <person name="Sato N."/>
            <person name="Blanc-Mathieu R."/>
            <person name="Endo H."/>
            <person name="Kuwata A."/>
            <person name="Ogata H."/>
        </authorList>
    </citation>
    <scope>NUCLEOTIDE SEQUENCE [LARGE SCALE GENOMIC DNA]</scope>
    <source>
        <strain evidence="6">NIES 3700</strain>
    </source>
</reference>
<dbReference type="PRINTS" id="PR00991">
    <property type="entry name" value="6PFRUCTKNASE"/>
</dbReference>
<dbReference type="GO" id="GO:0005829">
    <property type="term" value="C:cytosol"/>
    <property type="evidence" value="ECO:0007669"/>
    <property type="project" value="TreeGrafter"/>
</dbReference>
<dbReference type="GO" id="GO:0003873">
    <property type="term" value="F:6-phosphofructo-2-kinase activity"/>
    <property type="evidence" value="ECO:0007669"/>
    <property type="project" value="InterPro"/>
</dbReference>
<keyword evidence="3" id="KW-0175">Coiled coil</keyword>
<dbReference type="InterPro" id="IPR027417">
    <property type="entry name" value="P-loop_NTPase"/>
</dbReference>
<dbReference type="PIRSF" id="PIRSF000709">
    <property type="entry name" value="6PFK_2-Ptase"/>
    <property type="match status" value="1"/>
</dbReference>
<proteinExistence type="predicted"/>
<evidence type="ECO:0000313" key="5">
    <source>
        <dbReference type="EMBL" id="GMH53387.1"/>
    </source>
</evidence>
<keyword evidence="6" id="KW-1185">Reference proteome</keyword>
<dbReference type="FunFam" id="3.40.50.300:FF:000644">
    <property type="entry name" value="GpmB, Fructose-2,6-bisphosphatase"/>
    <property type="match status" value="1"/>
</dbReference>
<dbReference type="InterPro" id="IPR013078">
    <property type="entry name" value="His_Pase_superF_clade-1"/>
</dbReference>
<evidence type="ECO:0000256" key="3">
    <source>
        <dbReference type="SAM" id="Coils"/>
    </source>
</evidence>
<keyword evidence="1" id="KW-0547">Nucleotide-binding</keyword>
<evidence type="ECO:0000256" key="1">
    <source>
        <dbReference type="ARBA" id="ARBA00022741"/>
    </source>
</evidence>
<evidence type="ECO:0000256" key="2">
    <source>
        <dbReference type="ARBA" id="ARBA00022840"/>
    </source>
</evidence>
<dbReference type="Pfam" id="PF01591">
    <property type="entry name" value="6PF2K"/>
    <property type="match status" value="1"/>
</dbReference>
<organism evidence="5 6">
    <name type="scientific">Triparma laevis f. longispina</name>
    <dbReference type="NCBI Taxonomy" id="1714387"/>
    <lineage>
        <taxon>Eukaryota</taxon>
        <taxon>Sar</taxon>
        <taxon>Stramenopiles</taxon>
        <taxon>Ochrophyta</taxon>
        <taxon>Bolidophyceae</taxon>
        <taxon>Parmales</taxon>
        <taxon>Triparmaceae</taxon>
        <taxon>Triparma</taxon>
    </lineage>
</organism>